<keyword evidence="4" id="KW-1185">Reference proteome</keyword>
<evidence type="ECO:0000256" key="1">
    <source>
        <dbReference type="SAM" id="MobiDB-lite"/>
    </source>
</evidence>
<dbReference type="AlphaFoldDB" id="A0A5B9EJ01"/>
<organism evidence="3 4">
    <name type="scientific">Terriglobus albidus</name>
    <dbReference type="NCBI Taxonomy" id="1592106"/>
    <lineage>
        <taxon>Bacteria</taxon>
        <taxon>Pseudomonadati</taxon>
        <taxon>Acidobacteriota</taxon>
        <taxon>Terriglobia</taxon>
        <taxon>Terriglobales</taxon>
        <taxon>Acidobacteriaceae</taxon>
        <taxon>Terriglobus</taxon>
    </lineage>
</organism>
<proteinExistence type="predicted"/>
<evidence type="ECO:0000256" key="2">
    <source>
        <dbReference type="SAM" id="SignalP"/>
    </source>
</evidence>
<name>A0A5B9EJ01_9BACT</name>
<feature type="chain" id="PRO_5022822209" description="Low-complexity protein" evidence="2">
    <location>
        <begin position="29"/>
        <end position="97"/>
    </location>
</feature>
<evidence type="ECO:0000313" key="3">
    <source>
        <dbReference type="EMBL" id="QEE30377.1"/>
    </source>
</evidence>
<evidence type="ECO:0000313" key="4">
    <source>
        <dbReference type="Proteomes" id="UP000321820"/>
    </source>
</evidence>
<gene>
    <name evidence="3" type="ORF">FTW19_21755</name>
</gene>
<feature type="region of interest" description="Disordered" evidence="1">
    <location>
        <begin position="53"/>
        <end position="97"/>
    </location>
</feature>
<accession>A0A5B9EJ01</accession>
<dbReference type="RefSeq" id="WP_147649652.1">
    <property type="nucleotide sequence ID" value="NZ_CP042806.1"/>
</dbReference>
<dbReference type="Proteomes" id="UP000321820">
    <property type="component" value="Chromosome"/>
</dbReference>
<dbReference type="EMBL" id="CP042806">
    <property type="protein sequence ID" value="QEE30377.1"/>
    <property type="molecule type" value="Genomic_DNA"/>
</dbReference>
<dbReference type="KEGG" id="talb:FTW19_21755"/>
<reference evidence="3 4" key="1">
    <citation type="submission" date="2019-08" db="EMBL/GenBank/DDBJ databases">
        <title>Complete genome sequence of Terriglobus albidus strain ORNL.</title>
        <authorList>
            <person name="Podar M."/>
        </authorList>
    </citation>
    <scope>NUCLEOTIDE SEQUENCE [LARGE SCALE GENOMIC DNA]</scope>
    <source>
        <strain evidence="3 4">ORNL</strain>
    </source>
</reference>
<evidence type="ECO:0008006" key="5">
    <source>
        <dbReference type="Google" id="ProtNLM"/>
    </source>
</evidence>
<feature type="signal peptide" evidence="2">
    <location>
        <begin position="1"/>
        <end position="28"/>
    </location>
</feature>
<sequence>MNHKTASNLALAAAFAGLLSGTTARLNAQPVSGHEASVSGAAIAAGVAMTAQDDQKLPKHSCKGKNDCKGQGGGKNPGKNSCKGKGDCATDGSKPKS</sequence>
<protein>
    <recommendedName>
        <fullName evidence="5">Low-complexity protein</fullName>
    </recommendedName>
</protein>
<keyword evidence="2" id="KW-0732">Signal</keyword>